<keyword evidence="3" id="KW-0479">Metal-binding</keyword>
<keyword evidence="2 4" id="KW-0732">Signal</keyword>
<feature type="signal peptide" evidence="4">
    <location>
        <begin position="1"/>
        <end position="18"/>
    </location>
</feature>
<evidence type="ECO:0000256" key="1">
    <source>
        <dbReference type="ARBA" id="ARBA00008520"/>
    </source>
</evidence>
<dbReference type="STRING" id="1280954.HPO_15196"/>
<keyword evidence="3" id="KW-0408">Iron</keyword>
<dbReference type="EMBL" id="ARYM01000020">
    <property type="protein sequence ID" value="KCZ97390.1"/>
    <property type="molecule type" value="Genomic_DNA"/>
</dbReference>
<comment type="caution">
    <text evidence="5">The sequence shown here is derived from an EMBL/GenBank/DDBJ whole genome shotgun (WGS) entry which is preliminary data.</text>
</comment>
<dbReference type="OrthoDB" id="9769567at2"/>
<dbReference type="Pfam" id="PF13343">
    <property type="entry name" value="SBP_bac_6"/>
    <property type="match status" value="1"/>
</dbReference>
<name>A0A062VH76_9PROT</name>
<organism evidence="5 6">
    <name type="scientific">Hyphomonas polymorpha PS728</name>
    <dbReference type="NCBI Taxonomy" id="1280954"/>
    <lineage>
        <taxon>Bacteria</taxon>
        <taxon>Pseudomonadati</taxon>
        <taxon>Pseudomonadota</taxon>
        <taxon>Alphaproteobacteria</taxon>
        <taxon>Hyphomonadales</taxon>
        <taxon>Hyphomonadaceae</taxon>
        <taxon>Hyphomonas</taxon>
    </lineage>
</organism>
<evidence type="ECO:0000313" key="6">
    <source>
        <dbReference type="Proteomes" id="UP000027100"/>
    </source>
</evidence>
<dbReference type="PATRIC" id="fig|1280954.3.peg.3075"/>
<dbReference type="AlphaFoldDB" id="A0A062VH76"/>
<feature type="binding site" evidence="3">
    <location>
        <position position="241"/>
    </location>
    <ligand>
        <name>Fe cation</name>
        <dbReference type="ChEBI" id="CHEBI:24875"/>
    </ligand>
</feature>
<dbReference type="RefSeq" id="WP_035600555.1">
    <property type="nucleotide sequence ID" value="NZ_ARYM01000020.1"/>
</dbReference>
<evidence type="ECO:0000313" key="5">
    <source>
        <dbReference type="EMBL" id="KCZ97390.1"/>
    </source>
</evidence>
<dbReference type="PANTHER" id="PTHR30006:SF15">
    <property type="entry name" value="IRON-UTILIZATION PERIPLASMIC PROTEIN"/>
    <property type="match status" value="1"/>
</dbReference>
<evidence type="ECO:0000256" key="2">
    <source>
        <dbReference type="ARBA" id="ARBA00022729"/>
    </source>
</evidence>
<evidence type="ECO:0000256" key="4">
    <source>
        <dbReference type="SAM" id="SignalP"/>
    </source>
</evidence>
<feature type="binding site" evidence="3">
    <location>
        <position position="53"/>
    </location>
    <ligand>
        <name>Fe cation</name>
        <dbReference type="ChEBI" id="CHEBI:24875"/>
    </ligand>
</feature>
<evidence type="ECO:0000256" key="3">
    <source>
        <dbReference type="PIRSR" id="PIRSR002825-1"/>
    </source>
</evidence>
<keyword evidence="6" id="KW-1185">Reference proteome</keyword>
<protein>
    <submittedName>
        <fullName evidence="5">Iron ABC transporter substrate-binding protein</fullName>
    </submittedName>
</protein>
<dbReference type="eggNOG" id="COG1840">
    <property type="taxonomic scope" value="Bacteria"/>
</dbReference>
<proteinExistence type="inferred from homology"/>
<sequence length="358" mass="37964">MKRILAVAGLALALAACGNPDAPSAPETPAAVEETAAPAAGLNGTINVYSARHYDSDKAMYAAFEAETGIRVNVRESGAPELLETMRAEGSRSPADVIIASDAGALYRFQEAGFTQGVTSEKLSAAIPAQLREKDGHWFGLTKRYRIIVYDPQVVSADEVATYADLADPRLKGEVCVRSSTNIYNLSLMGELIGRNGPEAAEEWAKGVVANFARKPQGGDTAQIEAVAAGECAVALVNHYYWVRLATGTPEERLKTAKTQLSFPDQNGNGTHVNVVAAAVAANAPSPDLAIQFIEYLATPKGQELLTTENKDFPIVAGATVPAGLEQVTGFEESDFPLTELGTHQAEAQAIFDRAGWN</sequence>
<dbReference type="PANTHER" id="PTHR30006">
    <property type="entry name" value="THIAMINE-BINDING PERIPLASMIC PROTEIN-RELATED"/>
    <property type="match status" value="1"/>
</dbReference>
<gene>
    <name evidence="5" type="ORF">HPO_15196</name>
</gene>
<dbReference type="PROSITE" id="PS51257">
    <property type="entry name" value="PROKAR_LIPOPROTEIN"/>
    <property type="match status" value="1"/>
</dbReference>
<dbReference type="GO" id="GO:0030288">
    <property type="term" value="C:outer membrane-bounded periplasmic space"/>
    <property type="evidence" value="ECO:0007669"/>
    <property type="project" value="TreeGrafter"/>
</dbReference>
<dbReference type="Proteomes" id="UP000027100">
    <property type="component" value="Unassembled WGS sequence"/>
</dbReference>
<dbReference type="GO" id="GO:0046872">
    <property type="term" value="F:metal ion binding"/>
    <property type="evidence" value="ECO:0007669"/>
    <property type="project" value="UniProtKB-KW"/>
</dbReference>
<accession>A0A062VH76</accession>
<dbReference type="PIRSF" id="PIRSF002825">
    <property type="entry name" value="CfbpA"/>
    <property type="match status" value="1"/>
</dbReference>
<dbReference type="SUPFAM" id="SSF53850">
    <property type="entry name" value="Periplasmic binding protein-like II"/>
    <property type="match status" value="1"/>
</dbReference>
<dbReference type="InterPro" id="IPR026045">
    <property type="entry name" value="Ferric-bd"/>
</dbReference>
<feature type="chain" id="PRO_5001619754" evidence="4">
    <location>
        <begin position="19"/>
        <end position="358"/>
    </location>
</feature>
<dbReference type="Gene3D" id="3.40.190.10">
    <property type="entry name" value="Periplasmic binding protein-like II"/>
    <property type="match status" value="2"/>
</dbReference>
<feature type="binding site" evidence="3">
    <location>
        <position position="240"/>
    </location>
    <ligand>
        <name>Fe cation</name>
        <dbReference type="ChEBI" id="CHEBI:24875"/>
    </ligand>
</feature>
<comment type="similarity">
    <text evidence="1">Belongs to the bacterial solute-binding protein 1 family.</text>
</comment>
<reference evidence="5 6" key="1">
    <citation type="journal article" date="2014" name="Antonie Van Leeuwenhoek">
        <title>Hyphomonas beringensis sp. nov. and Hyphomonas chukchiensis sp. nov., isolated from surface seawater of the Bering Sea and Chukchi Sea.</title>
        <authorList>
            <person name="Li C."/>
            <person name="Lai Q."/>
            <person name="Li G."/>
            <person name="Dong C."/>
            <person name="Wang J."/>
            <person name="Liao Y."/>
            <person name="Shao Z."/>
        </authorList>
    </citation>
    <scope>NUCLEOTIDE SEQUENCE [LARGE SCALE GENOMIC DNA]</scope>
    <source>
        <strain evidence="5 6">PS728</strain>
    </source>
</reference>